<keyword evidence="2" id="KW-1185">Reference proteome</keyword>
<dbReference type="Gramene" id="OPUNC10G07040.1">
    <property type="protein sequence ID" value="OPUNC10G07040.1"/>
    <property type="gene ID" value="OPUNC10G07040"/>
</dbReference>
<name>A0A0E0M736_ORYPU</name>
<organism evidence="1">
    <name type="scientific">Oryza punctata</name>
    <name type="common">Red rice</name>
    <dbReference type="NCBI Taxonomy" id="4537"/>
    <lineage>
        <taxon>Eukaryota</taxon>
        <taxon>Viridiplantae</taxon>
        <taxon>Streptophyta</taxon>
        <taxon>Embryophyta</taxon>
        <taxon>Tracheophyta</taxon>
        <taxon>Spermatophyta</taxon>
        <taxon>Magnoliopsida</taxon>
        <taxon>Liliopsida</taxon>
        <taxon>Poales</taxon>
        <taxon>Poaceae</taxon>
        <taxon>BOP clade</taxon>
        <taxon>Oryzoideae</taxon>
        <taxon>Oryzeae</taxon>
        <taxon>Oryzinae</taxon>
        <taxon>Oryza</taxon>
    </lineage>
</organism>
<dbReference type="HOGENOM" id="CLU_185593_0_0_1"/>
<reference evidence="1" key="1">
    <citation type="submission" date="2015-04" db="UniProtKB">
        <authorList>
            <consortium name="EnsemblPlants"/>
        </authorList>
    </citation>
    <scope>IDENTIFICATION</scope>
</reference>
<dbReference type="EnsemblPlants" id="OPUNC10G07040.1">
    <property type="protein sequence ID" value="OPUNC10G07040.1"/>
    <property type="gene ID" value="OPUNC10G07040"/>
</dbReference>
<dbReference type="EnsemblPlants" id="OPUNC10G07010.1">
    <property type="protein sequence ID" value="OPUNC10G07010.1"/>
    <property type="gene ID" value="OPUNC10G07010"/>
</dbReference>
<dbReference type="AlphaFoldDB" id="A0A0E0M736"/>
<protein>
    <submittedName>
        <fullName evidence="1">Uncharacterized protein</fullName>
    </submittedName>
</protein>
<dbReference type="Gramene" id="OPUNC10G07010.1">
    <property type="protein sequence ID" value="OPUNC10G07010.1"/>
    <property type="gene ID" value="OPUNC10G07010"/>
</dbReference>
<evidence type="ECO:0000313" key="2">
    <source>
        <dbReference type="Proteomes" id="UP000026962"/>
    </source>
</evidence>
<reference evidence="1" key="2">
    <citation type="submission" date="2018-05" db="EMBL/GenBank/DDBJ databases">
        <title>OpunRS2 (Oryza punctata Reference Sequence Version 2).</title>
        <authorList>
            <person name="Zhang J."/>
            <person name="Kudrna D."/>
            <person name="Lee S."/>
            <person name="Talag J."/>
            <person name="Welchert J."/>
            <person name="Wing R.A."/>
        </authorList>
    </citation>
    <scope>NUCLEOTIDE SEQUENCE [LARGE SCALE GENOMIC DNA]</scope>
</reference>
<sequence>MALWRLTAVADERCAPKRRTTTSRWLRRRCCFGPRCRTLGNTFTNTEEVFTWAKSNNRWLLHVGNIDGTSNYENMGYIKRKVGAFMRVNVLLSKVQR</sequence>
<proteinExistence type="predicted"/>
<dbReference type="Proteomes" id="UP000026962">
    <property type="component" value="Chromosome 10"/>
</dbReference>
<dbReference type="OMA" id="QCAPERW"/>
<evidence type="ECO:0000313" key="1">
    <source>
        <dbReference type="EnsemblPlants" id="OPUNC10G07040.1"/>
    </source>
</evidence>
<accession>A0A0E0M736</accession>